<accession>A0A9P0HL57</accession>
<evidence type="ECO:0000313" key="2">
    <source>
        <dbReference type="EMBL" id="CAH1403491.1"/>
    </source>
</evidence>
<feature type="region of interest" description="Disordered" evidence="1">
    <location>
        <begin position="94"/>
        <end position="130"/>
    </location>
</feature>
<keyword evidence="3" id="KW-1185">Reference proteome</keyword>
<evidence type="ECO:0000256" key="1">
    <source>
        <dbReference type="SAM" id="MobiDB-lite"/>
    </source>
</evidence>
<protein>
    <submittedName>
        <fullName evidence="2">Uncharacterized protein</fullName>
    </submittedName>
</protein>
<proteinExistence type="predicted"/>
<gene>
    <name evidence="2" type="ORF">NEZAVI_LOCUS12094</name>
</gene>
<dbReference type="Proteomes" id="UP001152798">
    <property type="component" value="Chromosome 5"/>
</dbReference>
<dbReference type="EMBL" id="OV725081">
    <property type="protein sequence ID" value="CAH1403491.1"/>
    <property type="molecule type" value="Genomic_DNA"/>
</dbReference>
<organism evidence="2 3">
    <name type="scientific">Nezara viridula</name>
    <name type="common">Southern green stink bug</name>
    <name type="synonym">Cimex viridulus</name>
    <dbReference type="NCBI Taxonomy" id="85310"/>
    <lineage>
        <taxon>Eukaryota</taxon>
        <taxon>Metazoa</taxon>
        <taxon>Ecdysozoa</taxon>
        <taxon>Arthropoda</taxon>
        <taxon>Hexapoda</taxon>
        <taxon>Insecta</taxon>
        <taxon>Pterygota</taxon>
        <taxon>Neoptera</taxon>
        <taxon>Paraneoptera</taxon>
        <taxon>Hemiptera</taxon>
        <taxon>Heteroptera</taxon>
        <taxon>Panheteroptera</taxon>
        <taxon>Pentatomomorpha</taxon>
        <taxon>Pentatomoidea</taxon>
        <taxon>Pentatomidae</taxon>
        <taxon>Pentatominae</taxon>
        <taxon>Nezara</taxon>
    </lineage>
</organism>
<name>A0A9P0HL57_NEZVI</name>
<evidence type="ECO:0000313" key="3">
    <source>
        <dbReference type="Proteomes" id="UP001152798"/>
    </source>
</evidence>
<dbReference type="AlphaFoldDB" id="A0A9P0HL57"/>
<reference evidence="2" key="1">
    <citation type="submission" date="2022-01" db="EMBL/GenBank/DDBJ databases">
        <authorList>
            <person name="King R."/>
        </authorList>
    </citation>
    <scope>NUCLEOTIDE SEQUENCE</scope>
</reference>
<feature type="compositionally biased region" description="Pro residues" evidence="1">
    <location>
        <begin position="102"/>
        <end position="113"/>
    </location>
</feature>
<sequence>MVKNPSQRVNMCPAPELILDEIGDQTSKTITKRRLNYRAPTNTPKIPKQTNHDQNKCLNDQSIKKLQTNTQVSHYHITHHTHVTVFHPPPLLLNHTTIPTSRPSPAPAAPKPPHAYHDPSVTSPPKSYPPPPIQITQPTLKYPTHKTIPPNHFNPPDTDHSDNVMSYIHTGPPDFNSPLPINNYTTQATCTLT</sequence>